<keyword evidence="5 7" id="KW-0472">Membrane</keyword>
<keyword evidence="4 7" id="KW-1133">Transmembrane helix</keyword>
<dbReference type="EMBL" id="JACWEZ010000007">
    <property type="protein sequence ID" value="MBD1223555.1"/>
    <property type="molecule type" value="Genomic_DNA"/>
</dbReference>
<evidence type="ECO:0000256" key="1">
    <source>
        <dbReference type="ARBA" id="ARBA00004651"/>
    </source>
</evidence>
<dbReference type="Pfam" id="PF00893">
    <property type="entry name" value="Multi_Drug_Res"/>
    <property type="match status" value="1"/>
</dbReference>
<protein>
    <submittedName>
        <fullName evidence="8">Ligand-binding protein SH3</fullName>
    </submittedName>
    <submittedName>
        <fullName evidence="9">Multidrug efflux SMR transporter</fullName>
    </submittedName>
</protein>
<dbReference type="Gene3D" id="1.10.3730.20">
    <property type="match status" value="1"/>
</dbReference>
<name>A0AAC9J1Y0_VIRHA</name>
<feature type="transmembrane region" description="Helical" evidence="7">
    <location>
        <begin position="83"/>
        <end position="102"/>
    </location>
</feature>
<dbReference type="SUPFAM" id="SSF103481">
    <property type="entry name" value="Multidrug resistance efflux transporter EmrE"/>
    <property type="match status" value="1"/>
</dbReference>
<evidence type="ECO:0000313" key="10">
    <source>
        <dbReference type="Proteomes" id="UP000182945"/>
    </source>
</evidence>
<gene>
    <name evidence="8" type="ORF">BME96_17700</name>
    <name evidence="9" type="ORF">IC602_13195</name>
</gene>
<dbReference type="PANTHER" id="PTHR30561">
    <property type="entry name" value="SMR FAMILY PROTON-DEPENDENT DRUG EFFLUX TRANSPORTER SUGE"/>
    <property type="match status" value="1"/>
</dbReference>
<dbReference type="InterPro" id="IPR037185">
    <property type="entry name" value="EmrE-like"/>
</dbReference>
<dbReference type="RefSeq" id="WP_019376258.1">
    <property type="nucleotide sequence ID" value="NZ_CP017962.1"/>
</dbReference>
<reference evidence="9 11" key="2">
    <citation type="submission" date="2020-09" db="EMBL/GenBank/DDBJ databases">
        <title>Draft Genome Sequences of Oil-Oxidizing Bacteria Halomonas titanicae, Marinobacter lutaoensis, and Virgibacillus halodenitrificans Isolated from Highly Saline Environments.</title>
        <authorList>
            <person name="Grouzdev D.S."/>
            <person name="Sokolova D.S."/>
            <person name="Semenova E.M."/>
            <person name="Borzenkov I.A."/>
            <person name="Bidzhieva S.K."/>
            <person name="Poltaraus A.B."/>
            <person name="Nazina T.N."/>
        </authorList>
    </citation>
    <scope>NUCLEOTIDE SEQUENCE [LARGE SCALE GENOMIC DNA]</scope>
    <source>
        <strain evidence="9 11">VKM B-3472D</strain>
    </source>
</reference>
<dbReference type="KEGG" id="vhl:BME96_17700"/>
<dbReference type="EMBL" id="CP017962">
    <property type="protein sequence ID" value="APC49921.1"/>
    <property type="molecule type" value="Genomic_DNA"/>
</dbReference>
<feature type="transmembrane region" description="Helical" evidence="7">
    <location>
        <begin position="57"/>
        <end position="77"/>
    </location>
</feature>
<evidence type="ECO:0000256" key="2">
    <source>
        <dbReference type="ARBA" id="ARBA00022475"/>
    </source>
</evidence>
<organism evidence="8 10">
    <name type="scientific">Virgibacillus halodenitrificans</name>
    <name type="common">Bacillus halodenitrificans</name>
    <dbReference type="NCBI Taxonomy" id="1482"/>
    <lineage>
        <taxon>Bacteria</taxon>
        <taxon>Bacillati</taxon>
        <taxon>Bacillota</taxon>
        <taxon>Bacilli</taxon>
        <taxon>Bacillales</taxon>
        <taxon>Bacillaceae</taxon>
        <taxon>Virgibacillus</taxon>
    </lineage>
</organism>
<evidence type="ECO:0000313" key="9">
    <source>
        <dbReference type="EMBL" id="MBD1223555.1"/>
    </source>
</evidence>
<dbReference type="InterPro" id="IPR045324">
    <property type="entry name" value="Small_multidrug_res"/>
</dbReference>
<dbReference type="InterPro" id="IPR000390">
    <property type="entry name" value="Small_drug/metabolite_transptr"/>
</dbReference>
<evidence type="ECO:0000256" key="3">
    <source>
        <dbReference type="ARBA" id="ARBA00022692"/>
    </source>
</evidence>
<dbReference type="GO" id="GO:0005886">
    <property type="term" value="C:plasma membrane"/>
    <property type="evidence" value="ECO:0007669"/>
    <property type="project" value="UniProtKB-SubCell"/>
</dbReference>
<keyword evidence="11" id="KW-1185">Reference proteome</keyword>
<feature type="transmembrane region" description="Helical" evidence="7">
    <location>
        <begin position="28"/>
        <end position="45"/>
    </location>
</feature>
<dbReference type="AlphaFoldDB" id="A0AAC9J1Y0"/>
<evidence type="ECO:0000256" key="7">
    <source>
        <dbReference type="SAM" id="Phobius"/>
    </source>
</evidence>
<dbReference type="Proteomes" id="UP000182945">
    <property type="component" value="Chromosome"/>
</dbReference>
<keyword evidence="3 6" id="KW-0812">Transmembrane</keyword>
<accession>A0AAC9J1Y0</accession>
<dbReference type="GO" id="GO:0022857">
    <property type="term" value="F:transmembrane transporter activity"/>
    <property type="evidence" value="ECO:0007669"/>
    <property type="project" value="InterPro"/>
</dbReference>
<evidence type="ECO:0000313" key="8">
    <source>
        <dbReference type="EMBL" id="APC49921.1"/>
    </source>
</evidence>
<evidence type="ECO:0000313" key="11">
    <source>
        <dbReference type="Proteomes" id="UP000621631"/>
    </source>
</evidence>
<evidence type="ECO:0000256" key="4">
    <source>
        <dbReference type="ARBA" id="ARBA00022989"/>
    </source>
</evidence>
<evidence type="ECO:0000256" key="6">
    <source>
        <dbReference type="RuleBase" id="RU003942"/>
    </source>
</evidence>
<proteinExistence type="inferred from homology"/>
<reference evidence="8 10" key="1">
    <citation type="submission" date="2016-11" db="EMBL/GenBank/DDBJ databases">
        <title>Complete genome sequencing of Virgibacillus halodenitrificans PDB-F2.</title>
        <authorList>
            <person name="Sun Z."/>
            <person name="Zhou Y."/>
            <person name="Li H."/>
        </authorList>
    </citation>
    <scope>NUCLEOTIDE SEQUENCE [LARGE SCALE GENOMIC DNA]</scope>
    <source>
        <strain evidence="8 10">PDB-F2</strain>
    </source>
</reference>
<comment type="similarity">
    <text evidence="6">Belongs to the drug/metabolite transporter (DMT) superfamily. Small multidrug resistance (SMR) (TC 2.A.7.1) family.</text>
</comment>
<dbReference type="PANTHER" id="PTHR30561:SF7">
    <property type="entry name" value="GUANIDINIUM EFFLUX SYSTEM SUBUNIT GDNC-RELATED"/>
    <property type="match status" value="1"/>
</dbReference>
<keyword evidence="2" id="KW-1003">Cell membrane</keyword>
<feature type="transmembrane region" description="Helical" evidence="7">
    <location>
        <begin position="5"/>
        <end position="22"/>
    </location>
</feature>
<sequence>MNKSWIYVILTSLFELIWIFGFNVASEWWHWAIILGCISLDLHFLTKACENLPTGTVYAIFAAAGTVGTALMDVYIFNGNLSTPKVLFMVLLVAGVIGLKLADNLPDKGEKEVVN</sequence>
<comment type="subcellular location">
    <subcellularLocation>
        <location evidence="1 6">Cell membrane</location>
        <topology evidence="1 6">Multi-pass membrane protein</topology>
    </subcellularLocation>
</comment>
<evidence type="ECO:0000256" key="5">
    <source>
        <dbReference type="ARBA" id="ARBA00023136"/>
    </source>
</evidence>
<dbReference type="GeneID" id="71516245"/>
<dbReference type="Proteomes" id="UP000621631">
    <property type="component" value="Unassembled WGS sequence"/>
</dbReference>